<evidence type="ECO:0000259" key="1">
    <source>
        <dbReference type="Pfam" id="PF08937"/>
    </source>
</evidence>
<accession>A0ABU4QII0</accession>
<dbReference type="Pfam" id="PF08937">
    <property type="entry name" value="ThsB_TIR"/>
    <property type="match status" value="1"/>
</dbReference>
<dbReference type="RefSeq" id="WP_226685157.1">
    <property type="nucleotide sequence ID" value="NZ_JAIVLE010000022.1"/>
</dbReference>
<dbReference type="InterPro" id="IPR015032">
    <property type="entry name" value="ThsB__TIR-like_domain"/>
</dbReference>
<feature type="domain" description="Thoeris protein ThsB TIR-like" evidence="1">
    <location>
        <begin position="41"/>
        <end position="91"/>
    </location>
</feature>
<dbReference type="Gene3D" id="3.40.50.11200">
    <property type="match status" value="1"/>
</dbReference>
<protein>
    <recommendedName>
        <fullName evidence="1">Thoeris protein ThsB TIR-like domain-containing protein</fullName>
    </recommendedName>
</protein>
<comment type="caution">
    <text evidence="2">The sequence shown here is derived from an EMBL/GenBank/DDBJ whole genome shotgun (WGS) entry which is preliminary data.</text>
</comment>
<dbReference type="GeneID" id="88624347"/>
<dbReference type="InterPro" id="IPR035897">
    <property type="entry name" value="Toll_tir_struct_dom_sf"/>
</dbReference>
<reference evidence="2 3" key="1">
    <citation type="submission" date="2023-11" db="EMBL/GenBank/DDBJ databases">
        <title>MicrobeMod: A computational toolkit for identifying prokaryotic methylation and restriction-modification with nanopore sequencing.</title>
        <authorList>
            <person name="Crits-Christoph A."/>
            <person name="Kang S.C."/>
            <person name="Lee H."/>
            <person name="Ostrov N."/>
        </authorList>
    </citation>
    <scope>NUCLEOTIDE SEQUENCE [LARGE SCALE GENOMIC DNA]</scope>
    <source>
        <strain evidence="2 3">ATCC BAA-2732</strain>
    </source>
</reference>
<sequence length="126" mass="14519">MSIFVSYTTRDSYVDRNTLKMVSGVLSNYGPHYIDLLHNDASEKQRHVEEMLSHAQLIILIRSRSIEKSEWVQWELSEAKKIGIPIIEVQASINQKETISNLKNKLDSEFKKLTRRSSKDALTRAA</sequence>
<gene>
    <name evidence="2" type="ORF">SIL79_12525</name>
</gene>
<keyword evidence="3" id="KW-1185">Reference proteome</keyword>
<dbReference type="EMBL" id="JAWXXR010000001">
    <property type="protein sequence ID" value="MDX6017156.1"/>
    <property type="molecule type" value="Genomic_DNA"/>
</dbReference>
<name>A0ABU4QII0_9GAMM</name>
<dbReference type="Proteomes" id="UP001272773">
    <property type="component" value="Unassembled WGS sequence"/>
</dbReference>
<organism evidence="2 3">
    <name type="scientific">Shewanella indica</name>
    <dbReference type="NCBI Taxonomy" id="768528"/>
    <lineage>
        <taxon>Bacteria</taxon>
        <taxon>Pseudomonadati</taxon>
        <taxon>Pseudomonadota</taxon>
        <taxon>Gammaproteobacteria</taxon>
        <taxon>Alteromonadales</taxon>
        <taxon>Shewanellaceae</taxon>
        <taxon>Shewanella</taxon>
    </lineage>
</organism>
<dbReference type="SUPFAM" id="SSF52200">
    <property type="entry name" value="Toll/Interleukin receptor TIR domain"/>
    <property type="match status" value="1"/>
</dbReference>
<proteinExistence type="predicted"/>
<evidence type="ECO:0000313" key="2">
    <source>
        <dbReference type="EMBL" id="MDX6017156.1"/>
    </source>
</evidence>
<evidence type="ECO:0000313" key="3">
    <source>
        <dbReference type="Proteomes" id="UP001272773"/>
    </source>
</evidence>